<dbReference type="Gene3D" id="2.40.128.410">
    <property type="match status" value="1"/>
</dbReference>
<evidence type="ECO:0000256" key="1">
    <source>
        <dbReference type="SAM" id="SignalP"/>
    </source>
</evidence>
<gene>
    <name evidence="2" type="ORF">IAC06_08655</name>
</gene>
<organism evidence="2 3">
    <name type="scientific">Candidatus Cryptobacteroides intestinavium</name>
    <dbReference type="NCBI Taxonomy" id="2840766"/>
    <lineage>
        <taxon>Bacteria</taxon>
        <taxon>Pseudomonadati</taxon>
        <taxon>Bacteroidota</taxon>
        <taxon>Bacteroidia</taxon>
        <taxon>Bacteroidales</taxon>
        <taxon>Candidatus Cryptobacteroides</taxon>
    </lineage>
</organism>
<protein>
    <submittedName>
        <fullName evidence="2">DUF4251 domain-containing protein</fullName>
    </submittedName>
</protein>
<evidence type="ECO:0000313" key="2">
    <source>
        <dbReference type="EMBL" id="MBO8452930.1"/>
    </source>
</evidence>
<keyword evidence="1" id="KW-0732">Signal</keyword>
<feature type="chain" id="PRO_5038979802" evidence="1">
    <location>
        <begin position="20"/>
        <end position="161"/>
    </location>
</feature>
<dbReference type="Pfam" id="PF14059">
    <property type="entry name" value="DUF4251"/>
    <property type="match status" value="1"/>
</dbReference>
<reference evidence="2" key="2">
    <citation type="journal article" date="2021" name="PeerJ">
        <title>Extensive microbial diversity within the chicken gut microbiome revealed by metagenomics and culture.</title>
        <authorList>
            <person name="Gilroy R."/>
            <person name="Ravi A."/>
            <person name="Getino M."/>
            <person name="Pursley I."/>
            <person name="Horton D.L."/>
            <person name="Alikhan N.F."/>
            <person name="Baker D."/>
            <person name="Gharbi K."/>
            <person name="Hall N."/>
            <person name="Watson M."/>
            <person name="Adriaenssens E.M."/>
            <person name="Foster-Nyarko E."/>
            <person name="Jarju S."/>
            <person name="Secka A."/>
            <person name="Antonio M."/>
            <person name="Oren A."/>
            <person name="Chaudhuri R.R."/>
            <person name="La Ragione R."/>
            <person name="Hildebrand F."/>
            <person name="Pallen M.J."/>
        </authorList>
    </citation>
    <scope>NUCLEOTIDE SEQUENCE</scope>
    <source>
        <strain evidence="2">B1-20833</strain>
    </source>
</reference>
<evidence type="ECO:0000313" key="3">
    <source>
        <dbReference type="Proteomes" id="UP000823661"/>
    </source>
</evidence>
<feature type="signal peptide" evidence="1">
    <location>
        <begin position="1"/>
        <end position="19"/>
    </location>
</feature>
<reference evidence="2" key="1">
    <citation type="submission" date="2020-10" db="EMBL/GenBank/DDBJ databases">
        <authorList>
            <person name="Gilroy R."/>
        </authorList>
    </citation>
    <scope>NUCLEOTIDE SEQUENCE</scope>
    <source>
        <strain evidence="2">B1-20833</strain>
    </source>
</reference>
<sequence>MKKILLTICISLMAVSAFSQTRAERRAAEAAAVMQMVNDTTYMITVTSALPMGWRTVNLSSYYSLEVAKDTVISHLPYFGRGYSIPYGGGKGLVFDGRIRDYEMTDTEDGGKDISFSVENEEDRYQFNLSIYPSGSAHINVNPGKRQPISYTGRVSLDMRE</sequence>
<dbReference type="Proteomes" id="UP000823661">
    <property type="component" value="Unassembled WGS sequence"/>
</dbReference>
<dbReference type="InterPro" id="IPR025347">
    <property type="entry name" value="DUF4251"/>
</dbReference>
<comment type="caution">
    <text evidence="2">The sequence shown here is derived from an EMBL/GenBank/DDBJ whole genome shotgun (WGS) entry which is preliminary data.</text>
</comment>
<name>A0A9D9EWT3_9BACT</name>
<proteinExistence type="predicted"/>
<accession>A0A9D9EWT3</accession>
<dbReference type="EMBL" id="JADIMI010000081">
    <property type="protein sequence ID" value="MBO8452930.1"/>
    <property type="molecule type" value="Genomic_DNA"/>
</dbReference>
<dbReference type="AlphaFoldDB" id="A0A9D9EWT3"/>